<dbReference type="InterPro" id="IPR014627">
    <property type="entry name" value="UCP036888_HDGYP-like"/>
</dbReference>
<name>A0A3B1BKI8_9ZZZZ</name>
<gene>
    <name evidence="2" type="ORF">MNBD_GAMMA24-181</name>
</gene>
<dbReference type="PIRSF" id="PIRSF036888">
    <property type="entry name" value="HDGYPm_UCP036888"/>
    <property type="match status" value="1"/>
</dbReference>
<evidence type="ECO:0000259" key="1">
    <source>
        <dbReference type="PROSITE" id="PS51833"/>
    </source>
</evidence>
<proteinExistence type="predicted"/>
<sequence length="437" mass="49064">MSTHKVFRTVLDYLAITTQIGEQLTADNHYAEAALLKDDQGFVAAIFPASHKLELSALNTILQRHELRILSREDLDALHGYFQQQPPNPSSKGFKFVFSEALAEYKDIMIILDEQTQPLQLPPLNFSTLSNRSLFGSCISSPESDEQTGNTPKLDIREQLKNIQNLPVMPDIALHIMELKNNPDANIDQLIDVVSIDVSISAQVMRYANSALFGQRGKVKTLNDAIFRVLGYENVLHMVLGTAMAKAFKLPKDGPLGADTYWQNATYSASLVQKLAHELDKSLDVKPGLAYLCGLLHNIGYLVLGSLFPSEYFWFNKVLSAKKDTPVIEIEQRLLGITHIELGEQLMQFWHMPEEIISVIAHHHQTDYEGPHEHYVHLLVLVDQILKGHNMSDADSDEISEDLCNQLGLNDEQVYEAMDEVLQCGEELDVIIKSMSA</sequence>
<dbReference type="Gene3D" id="1.10.3210.10">
    <property type="entry name" value="Hypothetical protein af1432"/>
    <property type="match status" value="1"/>
</dbReference>
<protein>
    <recommendedName>
        <fullName evidence="1">HDOD domain-containing protein</fullName>
    </recommendedName>
</protein>
<dbReference type="GO" id="GO:0002161">
    <property type="term" value="F:aminoacyl-tRNA deacylase activity"/>
    <property type="evidence" value="ECO:0007669"/>
    <property type="project" value="InterPro"/>
</dbReference>
<dbReference type="InterPro" id="IPR036754">
    <property type="entry name" value="YbaK/aa-tRNA-synt-asso_dom_sf"/>
</dbReference>
<dbReference type="InterPro" id="IPR052340">
    <property type="entry name" value="RNase_Y/CdgJ"/>
</dbReference>
<dbReference type="Pfam" id="PF08668">
    <property type="entry name" value="HDOD"/>
    <property type="match status" value="1"/>
</dbReference>
<dbReference type="PANTHER" id="PTHR33525:SF3">
    <property type="entry name" value="RIBONUCLEASE Y"/>
    <property type="match status" value="1"/>
</dbReference>
<dbReference type="AlphaFoldDB" id="A0A3B1BKI8"/>
<dbReference type="PROSITE" id="PS51833">
    <property type="entry name" value="HDOD"/>
    <property type="match status" value="1"/>
</dbReference>
<dbReference type="InterPro" id="IPR013976">
    <property type="entry name" value="HDOD"/>
</dbReference>
<evidence type="ECO:0000313" key="2">
    <source>
        <dbReference type="EMBL" id="VAX12643.1"/>
    </source>
</evidence>
<organism evidence="2">
    <name type="scientific">hydrothermal vent metagenome</name>
    <dbReference type="NCBI Taxonomy" id="652676"/>
    <lineage>
        <taxon>unclassified sequences</taxon>
        <taxon>metagenomes</taxon>
        <taxon>ecological metagenomes</taxon>
    </lineage>
</organism>
<reference evidence="2" key="1">
    <citation type="submission" date="2018-06" db="EMBL/GenBank/DDBJ databases">
        <authorList>
            <person name="Zhirakovskaya E."/>
        </authorList>
    </citation>
    <scope>NUCLEOTIDE SEQUENCE</scope>
</reference>
<dbReference type="EMBL" id="UOFZ01000058">
    <property type="protein sequence ID" value="VAX12643.1"/>
    <property type="molecule type" value="Genomic_DNA"/>
</dbReference>
<dbReference type="PANTHER" id="PTHR33525">
    <property type="match status" value="1"/>
</dbReference>
<feature type="domain" description="HDOD" evidence="1">
    <location>
        <begin position="166"/>
        <end position="366"/>
    </location>
</feature>
<dbReference type="SUPFAM" id="SSF109604">
    <property type="entry name" value="HD-domain/PDEase-like"/>
    <property type="match status" value="1"/>
</dbReference>
<dbReference type="Gene3D" id="3.90.960.10">
    <property type="entry name" value="YbaK/aminoacyl-tRNA synthetase-associated domain"/>
    <property type="match status" value="1"/>
</dbReference>
<accession>A0A3B1BKI8</accession>